<dbReference type="EMBL" id="BARS01059624">
    <property type="protein sequence ID" value="GAG46799.1"/>
    <property type="molecule type" value="Genomic_DNA"/>
</dbReference>
<gene>
    <name evidence="1" type="ORF">S01H1_86237</name>
</gene>
<comment type="caution">
    <text evidence="1">The sequence shown here is derived from an EMBL/GenBank/DDBJ whole genome shotgun (WGS) entry which is preliminary data.</text>
</comment>
<feature type="non-terminal residue" evidence="1">
    <location>
        <position position="1"/>
    </location>
</feature>
<protein>
    <submittedName>
        <fullName evidence="1">Uncharacterized protein</fullName>
    </submittedName>
</protein>
<reference evidence="1" key="1">
    <citation type="journal article" date="2014" name="Front. Microbiol.">
        <title>High frequency of phylogenetically diverse reductive dehalogenase-homologous genes in deep subseafloor sedimentary metagenomes.</title>
        <authorList>
            <person name="Kawai M."/>
            <person name="Futagami T."/>
            <person name="Toyoda A."/>
            <person name="Takaki Y."/>
            <person name="Nishi S."/>
            <person name="Hori S."/>
            <person name="Arai W."/>
            <person name="Tsubouchi T."/>
            <person name="Morono Y."/>
            <person name="Uchiyama I."/>
            <person name="Ito T."/>
            <person name="Fujiyama A."/>
            <person name="Inagaki F."/>
            <person name="Takami H."/>
        </authorList>
    </citation>
    <scope>NUCLEOTIDE SEQUENCE</scope>
    <source>
        <strain evidence="1">Expedition CK06-06</strain>
    </source>
</reference>
<dbReference type="AlphaFoldDB" id="X0XU80"/>
<name>X0XU80_9ZZZZ</name>
<feature type="non-terminal residue" evidence="1">
    <location>
        <position position="36"/>
    </location>
</feature>
<sequence length="36" mass="4488">WWRRLGLDDMREIKVVSHHGGWLSHYFHFLIDFVHP</sequence>
<organism evidence="1">
    <name type="scientific">marine sediment metagenome</name>
    <dbReference type="NCBI Taxonomy" id="412755"/>
    <lineage>
        <taxon>unclassified sequences</taxon>
        <taxon>metagenomes</taxon>
        <taxon>ecological metagenomes</taxon>
    </lineage>
</organism>
<proteinExistence type="predicted"/>
<accession>X0XU80</accession>
<evidence type="ECO:0000313" key="1">
    <source>
        <dbReference type="EMBL" id="GAG46799.1"/>
    </source>
</evidence>